<feature type="domain" description="FAD-binding FR-type" evidence="13">
    <location>
        <begin position="368"/>
        <end position="547"/>
    </location>
</feature>
<feature type="transmembrane region" description="Helical" evidence="12">
    <location>
        <begin position="225"/>
        <end position="246"/>
    </location>
</feature>
<feature type="compositionally biased region" description="Low complexity" evidence="11">
    <location>
        <begin position="476"/>
        <end position="487"/>
    </location>
</feature>
<keyword evidence="8" id="KW-0406">Ion transport</keyword>
<evidence type="ECO:0000256" key="8">
    <source>
        <dbReference type="ARBA" id="ARBA00023065"/>
    </source>
</evidence>
<accession>A0A9P9WN30</accession>
<dbReference type="CDD" id="cd06186">
    <property type="entry name" value="NOX_Duox_like_FAD_NADP"/>
    <property type="match status" value="1"/>
</dbReference>
<dbReference type="Pfam" id="PF08030">
    <property type="entry name" value="NAD_binding_6"/>
    <property type="match status" value="1"/>
</dbReference>
<feature type="transmembrane region" description="Helical" evidence="12">
    <location>
        <begin position="297"/>
        <end position="319"/>
    </location>
</feature>
<keyword evidence="3" id="KW-0813">Transport</keyword>
<dbReference type="GO" id="GO:0006826">
    <property type="term" value="P:iron ion transport"/>
    <property type="evidence" value="ECO:0007669"/>
    <property type="project" value="TreeGrafter"/>
</dbReference>
<keyword evidence="10" id="KW-0325">Glycoprotein</keyword>
<dbReference type="GO" id="GO:0006879">
    <property type="term" value="P:intracellular iron ion homeostasis"/>
    <property type="evidence" value="ECO:0007669"/>
    <property type="project" value="TreeGrafter"/>
</dbReference>
<dbReference type="OrthoDB" id="167398at2759"/>
<evidence type="ECO:0000256" key="5">
    <source>
        <dbReference type="ARBA" id="ARBA00022982"/>
    </source>
</evidence>
<keyword evidence="9 12" id="KW-0472">Membrane</keyword>
<keyword evidence="4 12" id="KW-0812">Transmembrane</keyword>
<evidence type="ECO:0000256" key="10">
    <source>
        <dbReference type="ARBA" id="ARBA00023180"/>
    </source>
</evidence>
<protein>
    <recommendedName>
        <fullName evidence="13">FAD-binding FR-type domain-containing protein</fullName>
    </recommendedName>
</protein>
<evidence type="ECO:0000256" key="7">
    <source>
        <dbReference type="ARBA" id="ARBA00023002"/>
    </source>
</evidence>
<dbReference type="AlphaFoldDB" id="A0A9P9WN30"/>
<dbReference type="Proteomes" id="UP000829685">
    <property type="component" value="Unassembled WGS sequence"/>
</dbReference>
<gene>
    <name evidence="14" type="ORF">JX265_005640</name>
</gene>
<evidence type="ECO:0000256" key="6">
    <source>
        <dbReference type="ARBA" id="ARBA00022989"/>
    </source>
</evidence>
<evidence type="ECO:0000256" key="11">
    <source>
        <dbReference type="SAM" id="MobiDB-lite"/>
    </source>
</evidence>
<dbReference type="InterPro" id="IPR013121">
    <property type="entry name" value="Fe_red_NAD-bd_6"/>
</dbReference>
<comment type="caution">
    <text evidence="14">The sequence shown here is derived from an EMBL/GenBank/DDBJ whole genome shotgun (WGS) entry which is preliminary data.</text>
</comment>
<keyword evidence="5" id="KW-0249">Electron transport</keyword>
<evidence type="ECO:0000313" key="15">
    <source>
        <dbReference type="Proteomes" id="UP000829685"/>
    </source>
</evidence>
<feature type="transmembrane region" description="Helical" evidence="12">
    <location>
        <begin position="174"/>
        <end position="194"/>
    </location>
</feature>
<keyword evidence="6 12" id="KW-1133">Transmembrane helix</keyword>
<evidence type="ECO:0000256" key="9">
    <source>
        <dbReference type="ARBA" id="ARBA00023136"/>
    </source>
</evidence>
<evidence type="ECO:0000256" key="3">
    <source>
        <dbReference type="ARBA" id="ARBA00022448"/>
    </source>
</evidence>
<evidence type="ECO:0000256" key="4">
    <source>
        <dbReference type="ARBA" id="ARBA00022692"/>
    </source>
</evidence>
<dbReference type="InterPro" id="IPR039261">
    <property type="entry name" value="FNR_nucleotide-bd"/>
</dbReference>
<evidence type="ECO:0000313" key="14">
    <source>
        <dbReference type="EMBL" id="KAI1871654.1"/>
    </source>
</evidence>
<feature type="region of interest" description="Disordered" evidence="11">
    <location>
        <begin position="473"/>
        <end position="493"/>
    </location>
</feature>
<keyword evidence="15" id="KW-1185">Reference proteome</keyword>
<dbReference type="GO" id="GO:0015677">
    <property type="term" value="P:copper ion import"/>
    <property type="evidence" value="ECO:0007669"/>
    <property type="project" value="TreeGrafter"/>
</dbReference>
<sequence>MMGMTSDECYASNTPWLQTMAYCIQQNCNADGYPAEKQAECFSKQAVAGASTPTFEQSLPATPPTIELAEDAMWLNETSLVNSNVYYSTHGTYGEFARQEYLHTRYSVILYLLVIGTCIIAGAFAHIRGAFPGFQKKLQTSNLWAKLQGLVFLPAFVGTRRLEPLPGKIGYVPSRALGIFITVFVILNVVFSAVNFQSFQPNIWFFSSGFELCEYVGNRTGTLSLVNLTIAILFAGRNNLLLAITGWNQTAFLTLHRWIARVATLQAVVHSIAYTVAYFEPGYEGASAYAAKAADPFFYWGIIGTIALCLALGFAALPFRTKFYEFFLFTHVAFITVALAACWYHLVPHFGFDYGYQVWLYIAFAFWAADRTARVARVLYYNRFGDTAGVVEAVPGCDVLQITVFPRADWKFGPGQHSFLYFPSLGKPWESHPFSIAGWKRKGQELPMLATTGLAAGEREKASQPKDFGIVSVTADSDSSPSSSPRRLQAATAHKTQIVGHTYIQFLVRVHAGMTSSLQKRLLASPSGSKMEVSVYTEGGYAGHRATLQPLSVADTVLCLIGGIGITNALSYIQEYASSNIHRGESSRTGRGVMKKAKRFVLAWSAKEMGLIEHVRRNFLADAEGVEFSFWYTGDVDAASQKSNSLDDETQKEATSTSRTTAGATNGRMEIGTVIRSHLEPGLQTTVLVCGPGTFTDEATRQVVKCVKEGFRVDLVEEAYAW</sequence>
<dbReference type="PROSITE" id="PS51384">
    <property type="entry name" value="FAD_FR"/>
    <property type="match status" value="1"/>
</dbReference>
<dbReference type="Gene3D" id="3.40.50.80">
    <property type="entry name" value="Nucleotide-binding domain of ferredoxin-NADP reductase (FNR) module"/>
    <property type="match status" value="1"/>
</dbReference>
<feature type="compositionally biased region" description="Low complexity" evidence="11">
    <location>
        <begin position="655"/>
        <end position="667"/>
    </location>
</feature>
<proteinExistence type="inferred from homology"/>
<evidence type="ECO:0000256" key="1">
    <source>
        <dbReference type="ARBA" id="ARBA00004141"/>
    </source>
</evidence>
<feature type="region of interest" description="Disordered" evidence="11">
    <location>
        <begin position="642"/>
        <end position="667"/>
    </location>
</feature>
<dbReference type="EMBL" id="JAFIMR010000012">
    <property type="protein sequence ID" value="KAI1871654.1"/>
    <property type="molecule type" value="Genomic_DNA"/>
</dbReference>
<evidence type="ECO:0000256" key="12">
    <source>
        <dbReference type="SAM" id="Phobius"/>
    </source>
</evidence>
<dbReference type="GO" id="GO:0000293">
    <property type="term" value="F:ferric-chelate reductase activity"/>
    <property type="evidence" value="ECO:0007669"/>
    <property type="project" value="UniProtKB-ARBA"/>
</dbReference>
<name>A0A9P9WN30_9PEZI</name>
<dbReference type="InterPro" id="IPR013112">
    <property type="entry name" value="FAD-bd_8"/>
</dbReference>
<keyword evidence="7" id="KW-0560">Oxidoreductase</keyword>
<organism evidence="14 15">
    <name type="scientific">Neoarthrinium moseri</name>
    <dbReference type="NCBI Taxonomy" id="1658444"/>
    <lineage>
        <taxon>Eukaryota</taxon>
        <taxon>Fungi</taxon>
        <taxon>Dikarya</taxon>
        <taxon>Ascomycota</taxon>
        <taxon>Pezizomycotina</taxon>
        <taxon>Sordariomycetes</taxon>
        <taxon>Xylariomycetidae</taxon>
        <taxon>Amphisphaeriales</taxon>
        <taxon>Apiosporaceae</taxon>
        <taxon>Neoarthrinium</taxon>
    </lineage>
</organism>
<dbReference type="InterPro" id="IPR017927">
    <property type="entry name" value="FAD-bd_FR_type"/>
</dbReference>
<reference evidence="14" key="1">
    <citation type="submission" date="2021-03" db="EMBL/GenBank/DDBJ databases">
        <title>Revisited historic fungal species revealed as producer of novel bioactive compounds through whole genome sequencing and comparative genomics.</title>
        <authorList>
            <person name="Vignolle G.A."/>
            <person name="Hochenegger N."/>
            <person name="Mach R.L."/>
            <person name="Mach-Aigner A.R."/>
            <person name="Javad Rahimi M."/>
            <person name="Salim K.A."/>
            <person name="Chan C.M."/>
            <person name="Lim L.B.L."/>
            <person name="Cai F."/>
            <person name="Druzhinina I.S."/>
            <person name="U'Ren J.M."/>
            <person name="Derntl C."/>
        </authorList>
    </citation>
    <scope>NUCLEOTIDE SEQUENCE</scope>
    <source>
        <strain evidence="14">TUCIM 5799</strain>
    </source>
</reference>
<evidence type="ECO:0000256" key="2">
    <source>
        <dbReference type="ARBA" id="ARBA00006278"/>
    </source>
</evidence>
<evidence type="ECO:0000259" key="13">
    <source>
        <dbReference type="PROSITE" id="PS51384"/>
    </source>
</evidence>
<dbReference type="Pfam" id="PF01794">
    <property type="entry name" value="Ferric_reduct"/>
    <property type="match status" value="1"/>
</dbReference>
<feature type="transmembrane region" description="Helical" evidence="12">
    <location>
        <begin position="326"/>
        <end position="346"/>
    </location>
</feature>
<dbReference type="GO" id="GO:0005886">
    <property type="term" value="C:plasma membrane"/>
    <property type="evidence" value="ECO:0007669"/>
    <property type="project" value="TreeGrafter"/>
</dbReference>
<dbReference type="InterPro" id="IPR013130">
    <property type="entry name" value="Fe3_Rdtase_TM_dom"/>
</dbReference>
<comment type="similarity">
    <text evidence="2">Belongs to the ferric reductase (FRE) family.</text>
</comment>
<dbReference type="PANTHER" id="PTHR32361">
    <property type="entry name" value="FERRIC/CUPRIC REDUCTASE TRANSMEMBRANE COMPONENT"/>
    <property type="match status" value="1"/>
</dbReference>
<comment type="subcellular location">
    <subcellularLocation>
        <location evidence="1">Membrane</location>
        <topology evidence="1">Multi-pass membrane protein</topology>
    </subcellularLocation>
</comment>
<dbReference type="PANTHER" id="PTHR32361:SF9">
    <property type="entry name" value="FERRIC REDUCTASE TRANSMEMBRANE COMPONENT 3-RELATED"/>
    <property type="match status" value="1"/>
</dbReference>
<dbReference type="InterPro" id="IPR051410">
    <property type="entry name" value="Ferric/Cupric_Reductase"/>
</dbReference>
<dbReference type="Pfam" id="PF08022">
    <property type="entry name" value="FAD_binding_8"/>
    <property type="match status" value="1"/>
</dbReference>
<feature type="transmembrane region" description="Helical" evidence="12">
    <location>
        <begin position="108"/>
        <end position="131"/>
    </location>
</feature>
<dbReference type="SFLD" id="SFLDG01168">
    <property type="entry name" value="Ferric_reductase_subgroup_(FRE"/>
    <property type="match status" value="1"/>
</dbReference>
<dbReference type="SFLD" id="SFLDS00052">
    <property type="entry name" value="Ferric_Reductase_Domain"/>
    <property type="match status" value="1"/>
</dbReference>